<dbReference type="PANTHER" id="PTHR30204:SF92">
    <property type="entry name" value="HTH-TYPE TRANSCRIPTIONAL REGULATOR ZNTR"/>
    <property type="match status" value="1"/>
</dbReference>
<dbReference type="AlphaFoldDB" id="A0A4S2HFX8"/>
<dbReference type="Pfam" id="PF00376">
    <property type="entry name" value="MerR"/>
    <property type="match status" value="1"/>
</dbReference>
<dbReference type="SMART" id="SM00422">
    <property type="entry name" value="HTH_MERR"/>
    <property type="match status" value="1"/>
</dbReference>
<dbReference type="InterPro" id="IPR009061">
    <property type="entry name" value="DNA-bd_dom_put_sf"/>
</dbReference>
<dbReference type="Proteomes" id="UP000305451">
    <property type="component" value="Unassembled WGS sequence"/>
</dbReference>
<dbReference type="Gene3D" id="1.10.1660.10">
    <property type="match status" value="1"/>
</dbReference>
<reference evidence="5 6" key="1">
    <citation type="journal article" date="2013" name="Int. J. Syst. Evol. Microbiol.">
        <title>Marinicauda pacifica gen. nov., sp. nov., a prosthecate alphaproteobacterium of the family Hyphomonadaceae isolated from deep seawater.</title>
        <authorList>
            <person name="Zhang X.Y."/>
            <person name="Li G.W."/>
            <person name="Wang C.S."/>
            <person name="Zhang Y.J."/>
            <person name="Xu X.W."/>
            <person name="Li H."/>
            <person name="Liu A."/>
            <person name="Liu C."/>
            <person name="Xie B.B."/>
            <person name="Qin Q.L."/>
            <person name="Xu Z."/>
            <person name="Chen X.L."/>
            <person name="Zhou B.C."/>
            <person name="Zhang Y.Z."/>
        </authorList>
    </citation>
    <scope>NUCLEOTIDE SEQUENCE [LARGE SCALE GENOMIC DNA]</scope>
    <source>
        <strain evidence="5 6">P-1 km-3</strain>
    </source>
</reference>
<dbReference type="PROSITE" id="PS00552">
    <property type="entry name" value="HTH_MERR_1"/>
    <property type="match status" value="1"/>
</dbReference>
<proteinExistence type="predicted"/>
<dbReference type="CDD" id="cd04785">
    <property type="entry name" value="HTH_CadR-PbrR-like"/>
    <property type="match status" value="1"/>
</dbReference>
<keyword evidence="2" id="KW-0238">DNA-binding</keyword>
<dbReference type="InterPro" id="IPR000551">
    <property type="entry name" value="MerR-type_HTH_dom"/>
</dbReference>
<accession>A0A4S2HFX8</accession>
<dbReference type="PRINTS" id="PR00040">
    <property type="entry name" value="HTHMERR"/>
</dbReference>
<dbReference type="GO" id="GO:0003700">
    <property type="term" value="F:DNA-binding transcription factor activity"/>
    <property type="evidence" value="ECO:0007669"/>
    <property type="project" value="InterPro"/>
</dbReference>
<sequence length="146" mass="16463">MTITQSRGGLRRGALARKIGCNGETIRYYEKIGLLREPDRTQGGHRVYSVEDQRRLGFILRGRGLGFSIEQLRDLLCHVDAGDYTCGEVSALTRRHLHAVREKIAELHKMKVRLVQMTNACEGGRKPSCSIIDLLEEREQVAGSEK</sequence>
<keyword evidence="1" id="KW-0805">Transcription regulation</keyword>
<evidence type="ECO:0000256" key="1">
    <source>
        <dbReference type="ARBA" id="ARBA00023015"/>
    </source>
</evidence>
<evidence type="ECO:0000256" key="2">
    <source>
        <dbReference type="ARBA" id="ARBA00023125"/>
    </source>
</evidence>
<evidence type="ECO:0000313" key="6">
    <source>
        <dbReference type="Proteomes" id="UP000305451"/>
    </source>
</evidence>
<evidence type="ECO:0000259" key="4">
    <source>
        <dbReference type="PROSITE" id="PS50937"/>
    </source>
</evidence>
<protein>
    <submittedName>
        <fullName evidence="5">MerR family transcriptional regulator</fullName>
    </submittedName>
</protein>
<evidence type="ECO:0000313" key="5">
    <source>
        <dbReference type="EMBL" id="TGY94823.1"/>
    </source>
</evidence>
<evidence type="ECO:0000256" key="3">
    <source>
        <dbReference type="ARBA" id="ARBA00023163"/>
    </source>
</evidence>
<comment type="caution">
    <text evidence="5">The sequence shown here is derived from an EMBL/GenBank/DDBJ whole genome shotgun (WGS) entry which is preliminary data.</text>
</comment>
<dbReference type="RefSeq" id="WP_135944019.1">
    <property type="nucleotide sequence ID" value="NZ_BMEI01000001.1"/>
</dbReference>
<dbReference type="InterPro" id="IPR047057">
    <property type="entry name" value="MerR_fam"/>
</dbReference>
<feature type="domain" description="HTH merR-type" evidence="4">
    <location>
        <begin position="13"/>
        <end position="78"/>
    </location>
</feature>
<dbReference type="Pfam" id="PF09278">
    <property type="entry name" value="MerR-DNA-bind"/>
    <property type="match status" value="1"/>
</dbReference>
<keyword evidence="3" id="KW-0804">Transcription</keyword>
<dbReference type="GO" id="GO:0003677">
    <property type="term" value="F:DNA binding"/>
    <property type="evidence" value="ECO:0007669"/>
    <property type="project" value="UniProtKB-KW"/>
</dbReference>
<gene>
    <name evidence="5" type="ORF">E5162_06055</name>
</gene>
<organism evidence="5 6">
    <name type="scientific">Marinicauda pacifica</name>
    <dbReference type="NCBI Taxonomy" id="1133559"/>
    <lineage>
        <taxon>Bacteria</taxon>
        <taxon>Pseudomonadati</taxon>
        <taxon>Pseudomonadota</taxon>
        <taxon>Alphaproteobacteria</taxon>
        <taxon>Maricaulales</taxon>
        <taxon>Maricaulaceae</taxon>
        <taxon>Marinicauda</taxon>
    </lineage>
</organism>
<keyword evidence="6" id="KW-1185">Reference proteome</keyword>
<dbReference type="EMBL" id="SRXV01000001">
    <property type="protein sequence ID" value="TGY94823.1"/>
    <property type="molecule type" value="Genomic_DNA"/>
</dbReference>
<name>A0A4S2HFX8_9PROT</name>
<dbReference type="InterPro" id="IPR015358">
    <property type="entry name" value="Tscrpt_reg_MerR_DNA-bd"/>
</dbReference>
<dbReference type="PANTHER" id="PTHR30204">
    <property type="entry name" value="REDOX-CYCLING DRUG-SENSING TRANSCRIPTIONAL ACTIVATOR SOXR"/>
    <property type="match status" value="1"/>
</dbReference>
<dbReference type="SUPFAM" id="SSF46955">
    <property type="entry name" value="Putative DNA-binding domain"/>
    <property type="match status" value="1"/>
</dbReference>
<dbReference type="PROSITE" id="PS50937">
    <property type="entry name" value="HTH_MERR_2"/>
    <property type="match status" value="1"/>
</dbReference>
<dbReference type="OrthoDB" id="9802944at2"/>